<organism evidence="1 2">
    <name type="scientific">Phytophthora sojae (strain P6497)</name>
    <name type="common">Soybean stem and root rot agent</name>
    <name type="synonym">Phytophthora megasperma f. sp. glycines</name>
    <dbReference type="NCBI Taxonomy" id="1094619"/>
    <lineage>
        <taxon>Eukaryota</taxon>
        <taxon>Sar</taxon>
        <taxon>Stramenopiles</taxon>
        <taxon>Oomycota</taxon>
        <taxon>Peronosporomycetes</taxon>
        <taxon>Peronosporales</taxon>
        <taxon>Peronosporaceae</taxon>
        <taxon>Phytophthora</taxon>
    </lineage>
</organism>
<name>G5ABU1_PHYSP</name>
<evidence type="ECO:0000313" key="2">
    <source>
        <dbReference type="Proteomes" id="UP000002640"/>
    </source>
</evidence>
<dbReference type="RefSeq" id="XP_009537580.1">
    <property type="nucleotide sequence ID" value="XM_009539285.1"/>
</dbReference>
<dbReference type="GeneID" id="20652508"/>
<dbReference type="InterPro" id="IPR012337">
    <property type="entry name" value="RNaseH-like_sf"/>
</dbReference>
<evidence type="ECO:0000313" key="1">
    <source>
        <dbReference type="EMBL" id="EGZ06816.1"/>
    </source>
</evidence>
<accession>G5ABU1</accession>
<dbReference type="KEGG" id="psoj:PHYSODRAFT_435890"/>
<reference evidence="1 2" key="1">
    <citation type="journal article" date="2006" name="Science">
        <title>Phytophthora genome sequences uncover evolutionary origins and mechanisms of pathogenesis.</title>
        <authorList>
            <person name="Tyler B.M."/>
            <person name="Tripathy S."/>
            <person name="Zhang X."/>
            <person name="Dehal P."/>
            <person name="Jiang R.H."/>
            <person name="Aerts A."/>
            <person name="Arredondo F.D."/>
            <person name="Baxter L."/>
            <person name="Bensasson D."/>
            <person name="Beynon J.L."/>
            <person name="Chapman J."/>
            <person name="Damasceno C.M."/>
            <person name="Dorrance A.E."/>
            <person name="Dou D."/>
            <person name="Dickerman A.W."/>
            <person name="Dubchak I.L."/>
            <person name="Garbelotto M."/>
            <person name="Gijzen M."/>
            <person name="Gordon S.G."/>
            <person name="Govers F."/>
            <person name="Grunwald N.J."/>
            <person name="Huang W."/>
            <person name="Ivors K.L."/>
            <person name="Jones R.W."/>
            <person name="Kamoun S."/>
            <person name="Krampis K."/>
            <person name="Lamour K.H."/>
            <person name="Lee M.K."/>
            <person name="McDonald W.H."/>
            <person name="Medina M."/>
            <person name="Meijer H.J."/>
            <person name="Nordberg E.K."/>
            <person name="Maclean D.J."/>
            <person name="Ospina-Giraldo M.D."/>
            <person name="Morris P.F."/>
            <person name="Phuntumart V."/>
            <person name="Putnam N.H."/>
            <person name="Rash S."/>
            <person name="Rose J.K."/>
            <person name="Sakihama Y."/>
            <person name="Salamov A.A."/>
            <person name="Savidor A."/>
            <person name="Scheuring C.F."/>
            <person name="Smith B.M."/>
            <person name="Sobral B.W."/>
            <person name="Terry A."/>
            <person name="Torto-Alalibo T.A."/>
            <person name="Win J."/>
            <person name="Xu Z."/>
            <person name="Zhang H."/>
            <person name="Grigoriev I.V."/>
            <person name="Rokhsar D.S."/>
            <person name="Boore J.L."/>
        </authorList>
    </citation>
    <scope>NUCLEOTIDE SEQUENCE [LARGE SCALE GENOMIC DNA]</scope>
    <source>
        <strain evidence="1 2">P6497</strain>
    </source>
</reference>
<keyword evidence="2" id="KW-1185">Reference proteome</keyword>
<dbReference type="Proteomes" id="UP000002640">
    <property type="component" value="Unassembled WGS sequence"/>
</dbReference>
<feature type="non-terminal residue" evidence="1">
    <location>
        <position position="90"/>
    </location>
</feature>
<protein>
    <recommendedName>
        <fullName evidence="3">HAT C-terminal dimerisation domain-containing protein</fullName>
    </recommendedName>
</protein>
<dbReference type="AlphaFoldDB" id="G5ABU1"/>
<gene>
    <name evidence="1" type="ORF">PHYSODRAFT_435890</name>
</gene>
<evidence type="ECO:0008006" key="3">
    <source>
        <dbReference type="Google" id="ProtNLM"/>
    </source>
</evidence>
<dbReference type="InParanoid" id="G5ABU1"/>
<dbReference type="EMBL" id="JH159163">
    <property type="protein sequence ID" value="EGZ06816.1"/>
    <property type="molecule type" value="Genomic_DNA"/>
</dbReference>
<proteinExistence type="predicted"/>
<dbReference type="SUPFAM" id="SSF53098">
    <property type="entry name" value="Ribonuclease H-like"/>
    <property type="match status" value="1"/>
</dbReference>
<sequence length="90" mass="10007">MPSRRTITERLETHAQKKRADMEVAIVASAIFYCLTTDIWTSHTTESFLALTIHYVTAAFQMKTCDELGVDHLSCVAHSLHLVVSGALSK</sequence>